<feature type="region of interest" description="Disordered" evidence="1">
    <location>
        <begin position="45"/>
        <end position="71"/>
    </location>
</feature>
<dbReference type="EMBL" id="CM010716">
    <property type="protein sequence ID" value="RZC49269.1"/>
    <property type="molecule type" value="Genomic_DNA"/>
</dbReference>
<proteinExistence type="predicted"/>
<organism evidence="2 3">
    <name type="scientific">Papaver somniferum</name>
    <name type="common">Opium poppy</name>
    <dbReference type="NCBI Taxonomy" id="3469"/>
    <lineage>
        <taxon>Eukaryota</taxon>
        <taxon>Viridiplantae</taxon>
        <taxon>Streptophyta</taxon>
        <taxon>Embryophyta</taxon>
        <taxon>Tracheophyta</taxon>
        <taxon>Spermatophyta</taxon>
        <taxon>Magnoliopsida</taxon>
        <taxon>Ranunculales</taxon>
        <taxon>Papaveraceae</taxon>
        <taxon>Papaveroideae</taxon>
        <taxon>Papaver</taxon>
    </lineage>
</organism>
<accession>A0A4Y7IP55</accession>
<keyword evidence="3" id="KW-1185">Reference proteome</keyword>
<dbReference type="Proteomes" id="UP000316621">
    <property type="component" value="Chromosome 2"/>
</dbReference>
<name>A0A4Y7IP55_PAPSO</name>
<sequence length="388" mass="44410">MNEDPPIGYPKSTGLRLDNYQVQRMDIPLGSKSSFTNNQCGSQVELSQDNNYNDDDGEQNQLYKDNKNKNKNVEKYQMNIPNQEFDNLMGMSLQGDSLLQLEKDNKNNNNTNREENQMNMLHGEYCSPRCTCLHGKYFHNPIGTCLHVDTFRRTYMNNNNNRKKTPMIVRFMPSQVYFCNPMDTSLHVNPFLLCNNNNEKKKQMDMLSQEYARSNPRPQAYPIKELDIRGSQIQNYEDVSNQDVILYNNQTSPTNASDDLQHVDDDIGILKQGTTTTLMIEASIPTFSDDFLLMDNELSFMQDLLNDSESSQLETAYMNEEASTKSPSIDLHQIDDDLSFLQETANANRASTTIPSSDSFPTDDDLSFLQGLLIDPNTHQQEATYIRG</sequence>
<protein>
    <submittedName>
        <fullName evidence="2">Uncharacterized protein</fullName>
    </submittedName>
</protein>
<evidence type="ECO:0000313" key="3">
    <source>
        <dbReference type="Proteomes" id="UP000316621"/>
    </source>
</evidence>
<evidence type="ECO:0000256" key="1">
    <source>
        <dbReference type="SAM" id="MobiDB-lite"/>
    </source>
</evidence>
<dbReference type="AlphaFoldDB" id="A0A4Y7IP55"/>
<gene>
    <name evidence="2" type="ORF">C5167_017689</name>
</gene>
<reference evidence="2 3" key="1">
    <citation type="journal article" date="2018" name="Science">
        <title>The opium poppy genome and morphinan production.</title>
        <authorList>
            <person name="Guo L."/>
            <person name="Winzer T."/>
            <person name="Yang X."/>
            <person name="Li Y."/>
            <person name="Ning Z."/>
            <person name="He Z."/>
            <person name="Teodor R."/>
            <person name="Lu Y."/>
            <person name="Bowser T.A."/>
            <person name="Graham I.A."/>
            <person name="Ye K."/>
        </authorList>
    </citation>
    <scope>NUCLEOTIDE SEQUENCE [LARGE SCALE GENOMIC DNA]</scope>
    <source>
        <strain evidence="3">cv. HN1</strain>
        <tissue evidence="2">Leaves</tissue>
    </source>
</reference>
<dbReference type="Gramene" id="RZC49269">
    <property type="protein sequence ID" value="RZC49269"/>
    <property type="gene ID" value="C5167_017689"/>
</dbReference>
<evidence type="ECO:0000313" key="2">
    <source>
        <dbReference type="EMBL" id="RZC49269.1"/>
    </source>
</evidence>